<keyword evidence="2" id="KW-1185">Reference proteome</keyword>
<dbReference type="AlphaFoldDB" id="W6YCR9"/>
<organism evidence="1 2">
    <name type="scientific">Cochliobolus carbonum (strain 26-R-13)</name>
    <name type="common">Maize leaf spot fungus</name>
    <name type="synonym">Bipolaris zeicola</name>
    <dbReference type="NCBI Taxonomy" id="930089"/>
    <lineage>
        <taxon>Eukaryota</taxon>
        <taxon>Fungi</taxon>
        <taxon>Dikarya</taxon>
        <taxon>Ascomycota</taxon>
        <taxon>Pezizomycotina</taxon>
        <taxon>Dothideomycetes</taxon>
        <taxon>Pleosporomycetidae</taxon>
        <taxon>Pleosporales</taxon>
        <taxon>Pleosporineae</taxon>
        <taxon>Pleosporaceae</taxon>
        <taxon>Bipolaris</taxon>
    </lineage>
</organism>
<reference evidence="1 2" key="1">
    <citation type="journal article" date="2013" name="PLoS Genet.">
        <title>Comparative genome structure, secondary metabolite, and effector coding capacity across Cochliobolus pathogens.</title>
        <authorList>
            <person name="Condon B.J."/>
            <person name="Leng Y."/>
            <person name="Wu D."/>
            <person name="Bushley K.E."/>
            <person name="Ohm R.A."/>
            <person name="Otillar R."/>
            <person name="Martin J."/>
            <person name="Schackwitz W."/>
            <person name="Grimwood J."/>
            <person name="MohdZainudin N."/>
            <person name="Xue C."/>
            <person name="Wang R."/>
            <person name="Manning V.A."/>
            <person name="Dhillon B."/>
            <person name="Tu Z.J."/>
            <person name="Steffenson B.J."/>
            <person name="Salamov A."/>
            <person name="Sun H."/>
            <person name="Lowry S."/>
            <person name="LaButti K."/>
            <person name="Han J."/>
            <person name="Copeland A."/>
            <person name="Lindquist E."/>
            <person name="Barry K."/>
            <person name="Schmutz J."/>
            <person name="Baker S.E."/>
            <person name="Ciuffetti L.M."/>
            <person name="Grigoriev I.V."/>
            <person name="Zhong S."/>
            <person name="Turgeon B.G."/>
        </authorList>
    </citation>
    <scope>NUCLEOTIDE SEQUENCE [LARGE SCALE GENOMIC DNA]</scope>
    <source>
        <strain evidence="1 2">26-R-13</strain>
    </source>
</reference>
<protein>
    <submittedName>
        <fullName evidence="1">Uncharacterized protein</fullName>
    </submittedName>
</protein>
<evidence type="ECO:0000313" key="1">
    <source>
        <dbReference type="EMBL" id="EUC33314.1"/>
    </source>
</evidence>
<dbReference type="OrthoDB" id="10314909at2759"/>
<proteinExistence type="predicted"/>
<sequence>MRPASPCGFPFSQTHWLLRPPPPHHKHNDSCLPGTLGRSLLSIVLSLALHPPRVCSPSSTPPTAQGE</sequence>
<dbReference type="HOGENOM" id="CLU_2811958_0_0_1"/>
<evidence type="ECO:0000313" key="2">
    <source>
        <dbReference type="Proteomes" id="UP000053841"/>
    </source>
</evidence>
<dbReference type="GeneID" id="19148385"/>
<accession>W6YCR9</accession>
<dbReference type="EMBL" id="KI964613">
    <property type="protein sequence ID" value="EUC33314.1"/>
    <property type="molecule type" value="Genomic_DNA"/>
</dbReference>
<dbReference type="Proteomes" id="UP000053841">
    <property type="component" value="Unassembled WGS sequence"/>
</dbReference>
<dbReference type="KEGG" id="bze:COCCADRAFT_36880"/>
<name>W6YCR9_COCC2</name>
<dbReference type="RefSeq" id="XP_007712412.1">
    <property type="nucleotide sequence ID" value="XM_007714222.1"/>
</dbReference>
<gene>
    <name evidence="1" type="ORF">COCCADRAFT_36880</name>
</gene>